<sequence>MTAGCTVAVGGQAAPGTDGNPKPAHVRDSGVIGSGSAGTATSTARGTGQAPPTPAPTTAADPSRALPQSPALAGLLMSVPAGAEPAEPWFASPHSPTVAEYGAMFGDSTDDRTEQQALLDRRVEGLAWLGWDAPDTTTSDLLLVRFPNPALAAGWARSVSSDLSQPPGMQVALPGLPDTQAVLTRVPTASGAAQLEVLTSCDAFAVRALFSFPLAAEIELATGWLRAQLSRLSGCSSEKSTAEKSTPDQPAQAAPQPPTQRTGGPGGKQPLPSSAALRPLLAVPTGRGWKPISVSGTEGAAGYFATPADGTPAELVAFTGYPADGGDDWLLRRLQALQPNGIVATAVTRASAGSTAECVTALAGFDSEDGAAVWYALREGTLFDDLGDETVAVPPGLAAGGSTVVYDAAATDEFDGETAALGQRGRFVAEISCVGDDEARRAAAVDVAGTQLPKLR</sequence>
<dbReference type="RefSeq" id="WP_212754369.1">
    <property type="nucleotide sequence ID" value="NZ_JABEND010000004.1"/>
</dbReference>
<name>A0A849A689_9ACTN</name>
<evidence type="ECO:0000256" key="1">
    <source>
        <dbReference type="SAM" id="MobiDB-lite"/>
    </source>
</evidence>
<reference evidence="2 3" key="1">
    <citation type="submission" date="2020-05" db="EMBL/GenBank/DDBJ databases">
        <title>Nakamurella sp. DB0629 isolated from air conditioner.</title>
        <authorList>
            <person name="Kim D.H."/>
            <person name="Kim D.-U."/>
        </authorList>
    </citation>
    <scope>NUCLEOTIDE SEQUENCE [LARGE SCALE GENOMIC DNA]</scope>
    <source>
        <strain evidence="2 3">DB0629</strain>
    </source>
</reference>
<gene>
    <name evidence="2" type="ORF">HKD39_09975</name>
</gene>
<dbReference type="AlphaFoldDB" id="A0A849A689"/>
<feature type="compositionally biased region" description="Low complexity" evidence="1">
    <location>
        <begin position="37"/>
        <end position="62"/>
    </location>
</feature>
<feature type="region of interest" description="Disordered" evidence="1">
    <location>
        <begin position="1"/>
        <end position="66"/>
    </location>
</feature>
<evidence type="ECO:0000313" key="2">
    <source>
        <dbReference type="EMBL" id="NNG36035.1"/>
    </source>
</evidence>
<dbReference type="Proteomes" id="UP000562984">
    <property type="component" value="Unassembled WGS sequence"/>
</dbReference>
<organism evidence="2 3">
    <name type="scientific">Nakamurella aerolata</name>
    <dbReference type="NCBI Taxonomy" id="1656892"/>
    <lineage>
        <taxon>Bacteria</taxon>
        <taxon>Bacillati</taxon>
        <taxon>Actinomycetota</taxon>
        <taxon>Actinomycetes</taxon>
        <taxon>Nakamurellales</taxon>
        <taxon>Nakamurellaceae</taxon>
        <taxon>Nakamurella</taxon>
    </lineage>
</organism>
<evidence type="ECO:0000313" key="3">
    <source>
        <dbReference type="Proteomes" id="UP000562984"/>
    </source>
</evidence>
<feature type="compositionally biased region" description="Low complexity" evidence="1">
    <location>
        <begin position="249"/>
        <end position="274"/>
    </location>
</feature>
<comment type="caution">
    <text evidence="2">The sequence shown here is derived from an EMBL/GenBank/DDBJ whole genome shotgun (WGS) entry which is preliminary data.</text>
</comment>
<feature type="region of interest" description="Disordered" evidence="1">
    <location>
        <begin position="236"/>
        <end position="274"/>
    </location>
</feature>
<dbReference type="EMBL" id="JABEND010000004">
    <property type="protein sequence ID" value="NNG36035.1"/>
    <property type="molecule type" value="Genomic_DNA"/>
</dbReference>
<accession>A0A849A689</accession>
<proteinExistence type="predicted"/>
<protein>
    <submittedName>
        <fullName evidence="2">Uncharacterized protein</fullName>
    </submittedName>
</protein>
<keyword evidence="3" id="KW-1185">Reference proteome</keyword>